<evidence type="ECO:0000256" key="1">
    <source>
        <dbReference type="ARBA" id="ARBA00004651"/>
    </source>
</evidence>
<feature type="transmembrane region" description="Helical" evidence="6">
    <location>
        <begin position="62"/>
        <end position="84"/>
    </location>
</feature>
<dbReference type="PANTHER" id="PTHR42920:SF11">
    <property type="entry name" value="INNER MEMBRANE PROTEIN YTFF"/>
    <property type="match status" value="1"/>
</dbReference>
<dbReference type="EMBL" id="JAFNAA010000016">
    <property type="protein sequence ID" value="MBO1109267.1"/>
    <property type="molecule type" value="Genomic_DNA"/>
</dbReference>
<dbReference type="Proteomes" id="UP000664658">
    <property type="component" value="Unassembled WGS sequence"/>
</dbReference>
<evidence type="ECO:0000256" key="2">
    <source>
        <dbReference type="ARBA" id="ARBA00022475"/>
    </source>
</evidence>
<feature type="transmembrane region" description="Helical" evidence="6">
    <location>
        <begin position="119"/>
        <end position="141"/>
    </location>
</feature>
<dbReference type="InterPro" id="IPR051258">
    <property type="entry name" value="Diverse_Substrate_Transporter"/>
</dbReference>
<evidence type="ECO:0000256" key="3">
    <source>
        <dbReference type="ARBA" id="ARBA00022692"/>
    </source>
</evidence>
<evidence type="ECO:0000256" key="5">
    <source>
        <dbReference type="ARBA" id="ARBA00023136"/>
    </source>
</evidence>
<proteinExistence type="predicted"/>
<keyword evidence="3 6" id="KW-0812">Transmembrane</keyword>
<feature type="transmembrane region" description="Helical" evidence="6">
    <location>
        <begin position="33"/>
        <end position="53"/>
    </location>
</feature>
<comment type="caution">
    <text evidence="8">The sequence shown here is derived from an EMBL/GenBank/DDBJ whole genome shotgun (WGS) entry which is preliminary data.</text>
</comment>
<evidence type="ECO:0000313" key="9">
    <source>
        <dbReference type="Proteomes" id="UP000664658"/>
    </source>
</evidence>
<dbReference type="InterPro" id="IPR000620">
    <property type="entry name" value="EamA_dom"/>
</dbReference>
<sequence>MYYLLPLLTVLIWAGNAIVNKMAATAIDPAAIAFYRWLVAGLVLTPFMAMTVWRNRRSYRPYLVKFAILALLGMAINQTLGYYAGLTVSAMNIGIITSLIPLMTVLISIFLLGETPTAGIIVGTLLSLGGILYLVSAGDIASLLHQGIGDGELLLLAGSFAYALYGVLLKKWQLPFSTWQSVYVQILFGIVMLLPNFLSATNAPINSATLPLILYAGIPASVLAPYLWLQSVRFLGASKTAIFMNFLPVFTAMIAMSLLGEKLEHYHVVGGLITLCGVILSQTLRKPVGRLRPSPRVTDSK</sequence>
<feature type="transmembrane region" description="Helical" evidence="6">
    <location>
        <begin position="241"/>
        <end position="259"/>
    </location>
</feature>
<accession>A0A8I1WAG8</accession>
<keyword evidence="4 6" id="KW-1133">Transmembrane helix</keyword>
<feature type="domain" description="EamA" evidence="7">
    <location>
        <begin position="3"/>
        <end position="135"/>
    </location>
</feature>
<feature type="transmembrane region" description="Helical" evidence="6">
    <location>
        <begin position="265"/>
        <end position="284"/>
    </location>
</feature>
<dbReference type="AlphaFoldDB" id="A0A8I1WAG8"/>
<protein>
    <submittedName>
        <fullName evidence="8">DMT family transporter</fullName>
    </submittedName>
</protein>
<dbReference type="InterPro" id="IPR037185">
    <property type="entry name" value="EmrE-like"/>
</dbReference>
<feature type="domain" description="EamA" evidence="7">
    <location>
        <begin position="151"/>
        <end position="281"/>
    </location>
</feature>
<feature type="transmembrane region" description="Helical" evidence="6">
    <location>
        <begin position="90"/>
        <end position="112"/>
    </location>
</feature>
<feature type="transmembrane region" description="Helical" evidence="6">
    <location>
        <begin position="210"/>
        <end position="229"/>
    </location>
</feature>
<keyword evidence="5 6" id="KW-0472">Membrane</keyword>
<organism evidence="8 9">
    <name type="scientific">Plesiomonas shigelloides</name>
    <name type="common">Aeromonas shigelloides</name>
    <dbReference type="NCBI Taxonomy" id="703"/>
    <lineage>
        <taxon>Bacteria</taxon>
        <taxon>Pseudomonadati</taxon>
        <taxon>Pseudomonadota</taxon>
        <taxon>Gammaproteobacteria</taxon>
        <taxon>Enterobacterales</taxon>
        <taxon>Enterobacteriaceae</taxon>
        <taxon>Plesiomonas</taxon>
    </lineage>
</organism>
<keyword evidence="2" id="KW-1003">Cell membrane</keyword>
<dbReference type="PANTHER" id="PTHR42920">
    <property type="entry name" value="OS03G0707200 PROTEIN-RELATED"/>
    <property type="match status" value="1"/>
</dbReference>
<reference evidence="8" key="1">
    <citation type="submission" date="2021-03" db="EMBL/GenBank/DDBJ databases">
        <title>Plesiomonas shigelloides zfcc0051, isolated from zebrafish feces.</title>
        <authorList>
            <person name="Vanderhoek Z."/>
            <person name="Gaulke C."/>
        </authorList>
    </citation>
    <scope>NUCLEOTIDE SEQUENCE</scope>
    <source>
        <strain evidence="8">Zfcc0051</strain>
    </source>
</reference>
<evidence type="ECO:0000256" key="4">
    <source>
        <dbReference type="ARBA" id="ARBA00022989"/>
    </source>
</evidence>
<dbReference type="GO" id="GO:0005886">
    <property type="term" value="C:plasma membrane"/>
    <property type="evidence" value="ECO:0007669"/>
    <property type="project" value="UniProtKB-SubCell"/>
</dbReference>
<comment type="subcellular location">
    <subcellularLocation>
        <location evidence="1">Cell membrane</location>
        <topology evidence="1">Multi-pass membrane protein</topology>
    </subcellularLocation>
</comment>
<gene>
    <name evidence="8" type="ORF">J2R62_13775</name>
</gene>
<feature type="transmembrane region" description="Helical" evidence="6">
    <location>
        <begin position="153"/>
        <end position="169"/>
    </location>
</feature>
<dbReference type="Pfam" id="PF00892">
    <property type="entry name" value="EamA"/>
    <property type="match status" value="2"/>
</dbReference>
<name>A0A8I1WAG8_PLESH</name>
<dbReference type="SUPFAM" id="SSF103481">
    <property type="entry name" value="Multidrug resistance efflux transporter EmrE"/>
    <property type="match status" value="2"/>
</dbReference>
<feature type="transmembrane region" description="Helical" evidence="6">
    <location>
        <begin position="181"/>
        <end position="198"/>
    </location>
</feature>
<dbReference type="RefSeq" id="WP_010863645.1">
    <property type="nucleotide sequence ID" value="NZ_CP050969.1"/>
</dbReference>
<evidence type="ECO:0000256" key="6">
    <source>
        <dbReference type="SAM" id="Phobius"/>
    </source>
</evidence>
<evidence type="ECO:0000259" key="7">
    <source>
        <dbReference type="Pfam" id="PF00892"/>
    </source>
</evidence>
<evidence type="ECO:0000313" key="8">
    <source>
        <dbReference type="EMBL" id="MBO1109267.1"/>
    </source>
</evidence>